<protein>
    <submittedName>
        <fullName evidence="1">O-methyltransferase</fullName>
    </submittedName>
</protein>
<reference evidence="1" key="1">
    <citation type="journal article" date="2017" name="Mycologia">
        <title>Fusarium algeriense, sp. nov., a novel toxigenic crown rot pathogen of durum wheat from Algeria is nested in the Fusarium burgessii species complex.</title>
        <authorList>
            <person name="Laraba I."/>
            <person name="Keddad A."/>
            <person name="Boureghda H."/>
            <person name="Abdallah N."/>
            <person name="Vaughan M.M."/>
            <person name="Proctor R.H."/>
            <person name="Busman M."/>
            <person name="O'Donnell K."/>
        </authorList>
    </citation>
    <scope>NUCLEOTIDE SEQUENCE</scope>
    <source>
        <strain evidence="1">NRRL 25174</strain>
    </source>
</reference>
<proteinExistence type="predicted"/>
<accession>A0A9P5AFC8</accession>
<organism evidence="1 2">
    <name type="scientific">Fusarium beomiforme</name>
    <dbReference type="NCBI Taxonomy" id="44412"/>
    <lineage>
        <taxon>Eukaryota</taxon>
        <taxon>Fungi</taxon>
        <taxon>Dikarya</taxon>
        <taxon>Ascomycota</taxon>
        <taxon>Pezizomycotina</taxon>
        <taxon>Sordariomycetes</taxon>
        <taxon>Hypocreomycetidae</taxon>
        <taxon>Hypocreales</taxon>
        <taxon>Nectriaceae</taxon>
        <taxon>Fusarium</taxon>
        <taxon>Fusarium burgessii species complex</taxon>
    </lineage>
</organism>
<reference evidence="1" key="2">
    <citation type="submission" date="2020-02" db="EMBL/GenBank/DDBJ databases">
        <title>Identification and distribution of gene clusters putatively required for synthesis of sphingolipid metabolism inhibitors in phylogenetically diverse species of the filamentous fungus Fusarium.</title>
        <authorList>
            <person name="Kim H.-S."/>
            <person name="Busman M."/>
            <person name="Brown D.W."/>
            <person name="Divon H."/>
            <person name="Uhlig S."/>
            <person name="Proctor R.H."/>
        </authorList>
    </citation>
    <scope>NUCLEOTIDE SEQUENCE</scope>
    <source>
        <strain evidence="1">NRRL 25174</strain>
    </source>
</reference>
<sequence>MPLNHYGVWKGKIKSTSVNTAEYLTDHFFLHFDFDFDNTSQPGEYRACMNYRSSYLEYPSSNLVFWLVQDLLLPTCRHIETFPHGWNEIIQLARRNHRQVSLDYLRGTIYFVPSGEMSLIPDDITDILEHFFKNAIEMNATASIYGQLERGRRELVNVHMNQGSVGRFEGENAIRQDGGVLLEFSDGH</sequence>
<evidence type="ECO:0000313" key="1">
    <source>
        <dbReference type="EMBL" id="KAF4337354.1"/>
    </source>
</evidence>
<keyword evidence="2" id="KW-1185">Reference proteome</keyword>
<dbReference type="EMBL" id="PVQB02000423">
    <property type="protein sequence ID" value="KAF4337354.1"/>
    <property type="molecule type" value="Genomic_DNA"/>
</dbReference>
<dbReference type="InterPro" id="IPR019268">
    <property type="entry name" value="DUF2278"/>
</dbReference>
<dbReference type="Proteomes" id="UP000730481">
    <property type="component" value="Unassembled WGS sequence"/>
</dbReference>
<comment type="caution">
    <text evidence="1">The sequence shown here is derived from an EMBL/GenBank/DDBJ whole genome shotgun (WGS) entry which is preliminary data.</text>
</comment>
<name>A0A9P5AFC8_9HYPO</name>
<evidence type="ECO:0000313" key="2">
    <source>
        <dbReference type="Proteomes" id="UP000730481"/>
    </source>
</evidence>
<dbReference type="OrthoDB" id="2580841at2759"/>
<gene>
    <name evidence="1" type="ORF">FBEOM_8738</name>
</gene>
<dbReference type="AlphaFoldDB" id="A0A9P5AFC8"/>
<dbReference type="Pfam" id="PF10042">
    <property type="entry name" value="DUF2278"/>
    <property type="match status" value="1"/>
</dbReference>